<evidence type="ECO:0008006" key="3">
    <source>
        <dbReference type="Google" id="ProtNLM"/>
    </source>
</evidence>
<evidence type="ECO:0000313" key="1">
    <source>
        <dbReference type="EMBL" id="MDM5262752.1"/>
    </source>
</evidence>
<proteinExistence type="predicted"/>
<gene>
    <name evidence="1" type="ORF">PF327_00860</name>
</gene>
<dbReference type="RefSeq" id="WP_008243906.1">
    <property type="nucleotide sequence ID" value="NZ_JAQIBC010000001.1"/>
</dbReference>
<sequence length="117" mass="13899">MRYLLLLSFVFASLMAEEQIQPREFTVKLIKRCESLALSVEPNRKAKKIYTRVWTEECVQNLGCLREVTQKELDEMNATRRSYMAWKYPVWCKVDADGQRGWVRKQFLSDEPCKQTD</sequence>
<protein>
    <recommendedName>
        <fullName evidence="3">SH3 domain-containing protein</fullName>
    </recommendedName>
</protein>
<keyword evidence="2" id="KW-1185">Reference proteome</keyword>
<dbReference type="EMBL" id="JAQIBC010000001">
    <property type="protein sequence ID" value="MDM5262752.1"/>
    <property type="molecule type" value="Genomic_DNA"/>
</dbReference>
<evidence type="ECO:0000313" key="2">
    <source>
        <dbReference type="Proteomes" id="UP001169066"/>
    </source>
</evidence>
<comment type="caution">
    <text evidence="1">The sequence shown here is derived from an EMBL/GenBank/DDBJ whole genome shotgun (WGS) entry which is preliminary data.</text>
</comment>
<accession>A0ABT7QNU3</accession>
<dbReference type="Proteomes" id="UP001169066">
    <property type="component" value="Unassembled WGS sequence"/>
</dbReference>
<name>A0ABT7QNU3_9BACT</name>
<reference evidence="1" key="1">
    <citation type="submission" date="2023-01" db="EMBL/GenBank/DDBJ databases">
        <title>Sulfurovum sp. XTW-4 genome assembly.</title>
        <authorList>
            <person name="Wang J."/>
        </authorList>
    </citation>
    <scope>NUCLEOTIDE SEQUENCE</scope>
    <source>
        <strain evidence="1">XTW-4</strain>
    </source>
</reference>
<organism evidence="1 2">
    <name type="scientific">Sulfurovum xiamenensis</name>
    <dbReference type="NCBI Taxonomy" id="3019066"/>
    <lineage>
        <taxon>Bacteria</taxon>
        <taxon>Pseudomonadati</taxon>
        <taxon>Campylobacterota</taxon>
        <taxon>Epsilonproteobacteria</taxon>
        <taxon>Campylobacterales</taxon>
        <taxon>Sulfurovaceae</taxon>
        <taxon>Sulfurovum</taxon>
    </lineage>
</organism>